<proteinExistence type="predicted"/>
<organism evidence="3 4">
    <name type="scientific">Paramecium primaurelia</name>
    <dbReference type="NCBI Taxonomy" id="5886"/>
    <lineage>
        <taxon>Eukaryota</taxon>
        <taxon>Sar</taxon>
        <taxon>Alveolata</taxon>
        <taxon>Ciliophora</taxon>
        <taxon>Intramacronucleata</taxon>
        <taxon>Oligohymenophorea</taxon>
        <taxon>Peniculida</taxon>
        <taxon>Parameciidae</taxon>
        <taxon>Paramecium</taxon>
    </lineage>
</organism>
<feature type="region of interest" description="Disordered" evidence="2">
    <location>
        <begin position="1"/>
        <end position="21"/>
    </location>
</feature>
<keyword evidence="1" id="KW-0175">Coiled coil</keyword>
<keyword evidence="4" id="KW-1185">Reference proteome</keyword>
<evidence type="ECO:0000256" key="1">
    <source>
        <dbReference type="SAM" id="Coils"/>
    </source>
</evidence>
<evidence type="ECO:0000256" key="2">
    <source>
        <dbReference type="SAM" id="MobiDB-lite"/>
    </source>
</evidence>
<sequence length="149" mass="17533">MNKITQGQNNSQSDNGNVNKISDKQKISTVVELREEKTQLLKTIQELTQQNINLTKEKTDLDEQYNSVIIELQLQIQTLNTKKTRKTHINYIGQPQSLIQNDPFNNNDNLTKQIKQLQQYILQIQKENQNKKKTIKKPHFQYLDSLQRI</sequence>
<evidence type="ECO:0000313" key="3">
    <source>
        <dbReference type="EMBL" id="CAD8049833.1"/>
    </source>
</evidence>
<accession>A0A8S1K615</accession>
<evidence type="ECO:0000313" key="4">
    <source>
        <dbReference type="Proteomes" id="UP000688137"/>
    </source>
</evidence>
<reference evidence="3" key="1">
    <citation type="submission" date="2021-01" db="EMBL/GenBank/DDBJ databases">
        <authorList>
            <consortium name="Genoscope - CEA"/>
            <person name="William W."/>
        </authorList>
    </citation>
    <scope>NUCLEOTIDE SEQUENCE</scope>
</reference>
<feature type="coiled-coil region" evidence="1">
    <location>
        <begin position="30"/>
        <end position="64"/>
    </location>
</feature>
<dbReference type="AlphaFoldDB" id="A0A8S1K615"/>
<dbReference type="Proteomes" id="UP000688137">
    <property type="component" value="Unassembled WGS sequence"/>
</dbReference>
<name>A0A8S1K615_PARPR</name>
<comment type="caution">
    <text evidence="3">The sequence shown here is derived from an EMBL/GenBank/DDBJ whole genome shotgun (WGS) entry which is preliminary data.</text>
</comment>
<gene>
    <name evidence="3" type="ORF">PPRIM_AZ9-3.1.T0140187</name>
</gene>
<protein>
    <submittedName>
        <fullName evidence="3">Uncharacterized protein</fullName>
    </submittedName>
</protein>
<feature type="coiled-coil region" evidence="1">
    <location>
        <begin position="107"/>
        <end position="137"/>
    </location>
</feature>
<dbReference type="EMBL" id="CAJJDM010000011">
    <property type="protein sequence ID" value="CAD8049833.1"/>
    <property type="molecule type" value="Genomic_DNA"/>
</dbReference>
<feature type="compositionally biased region" description="Low complexity" evidence="2">
    <location>
        <begin position="1"/>
        <end position="19"/>
    </location>
</feature>